<comment type="cofactor">
    <cofactor evidence="2">
        <name>Cu cation</name>
        <dbReference type="ChEBI" id="CHEBI:23378"/>
    </cofactor>
    <text evidence="2">Binds 1 copper ion per subunit.</text>
</comment>
<dbReference type="EMBL" id="CP052766">
    <property type="protein sequence ID" value="QJR80493.1"/>
    <property type="molecule type" value="Genomic_DNA"/>
</dbReference>
<dbReference type="GO" id="GO:0005507">
    <property type="term" value="F:copper ion binding"/>
    <property type="evidence" value="ECO:0007669"/>
    <property type="project" value="InterPro"/>
</dbReference>
<dbReference type="EC" id="1.15.1.1" evidence="2"/>
<gene>
    <name evidence="5" type="ORF">CA267_006745</name>
</gene>
<dbReference type="OrthoDB" id="5431326at2"/>
<sequence>MINKAAISIAFALSTFSAAHAADNMTVKMNDLESGKAAGTVEISKSDYGVVFTPSLSGVARGGHGFHVHENGSCESKMKDGKKVLGGAAGGHYDPEKTGKHGYPWTEDNHRGDLPLLYVDKDGNAQHPVLAPRLEMDELKGLALMIHAGGDNYSDSPEKLGGGGARVVCGVIK</sequence>
<evidence type="ECO:0000256" key="2">
    <source>
        <dbReference type="RuleBase" id="RU000393"/>
    </source>
</evidence>
<evidence type="ECO:0000256" key="3">
    <source>
        <dbReference type="SAM" id="SignalP"/>
    </source>
</evidence>
<comment type="catalytic activity">
    <reaction evidence="2">
        <text>2 superoxide + 2 H(+) = H2O2 + O2</text>
        <dbReference type="Rhea" id="RHEA:20696"/>
        <dbReference type="ChEBI" id="CHEBI:15378"/>
        <dbReference type="ChEBI" id="CHEBI:15379"/>
        <dbReference type="ChEBI" id="CHEBI:16240"/>
        <dbReference type="ChEBI" id="CHEBI:18421"/>
        <dbReference type="EC" id="1.15.1.1"/>
    </reaction>
</comment>
<evidence type="ECO:0000259" key="4">
    <source>
        <dbReference type="Pfam" id="PF00080"/>
    </source>
</evidence>
<dbReference type="GO" id="GO:0004784">
    <property type="term" value="F:superoxide dismutase activity"/>
    <property type="evidence" value="ECO:0007669"/>
    <property type="project" value="UniProtKB-EC"/>
</dbReference>
<dbReference type="InterPro" id="IPR001424">
    <property type="entry name" value="SOD_Cu_Zn_dom"/>
</dbReference>
<dbReference type="InterPro" id="IPR036423">
    <property type="entry name" value="SOD-like_Cu/Zn_dom_sf"/>
</dbReference>
<keyword evidence="2" id="KW-0479">Metal-binding</keyword>
<evidence type="ECO:0000313" key="5">
    <source>
        <dbReference type="EMBL" id="QJR80493.1"/>
    </source>
</evidence>
<comment type="cofactor">
    <cofactor evidence="2">
        <name>Zn(2+)</name>
        <dbReference type="ChEBI" id="CHEBI:29105"/>
    </cofactor>
    <text evidence="2">Binds 1 zinc ion per subunit.</text>
</comment>
<feature type="signal peptide" evidence="3">
    <location>
        <begin position="1"/>
        <end position="21"/>
    </location>
</feature>
<dbReference type="Proteomes" id="UP000219285">
    <property type="component" value="Chromosome"/>
</dbReference>
<dbReference type="CDD" id="cd00305">
    <property type="entry name" value="Cu-Zn_Superoxide_Dismutase"/>
    <property type="match status" value="1"/>
</dbReference>
<comment type="similarity">
    <text evidence="1 2">Belongs to the Cu-Zn superoxide dismutase family.</text>
</comment>
<dbReference type="KEGG" id="apel:CA267_006745"/>
<feature type="chain" id="PRO_5028859130" description="Superoxide dismutase [Cu-Zn]" evidence="3">
    <location>
        <begin position="22"/>
        <end position="173"/>
    </location>
</feature>
<proteinExistence type="inferred from homology"/>
<dbReference type="AlphaFoldDB" id="A0A6M4MBG0"/>
<keyword evidence="6" id="KW-1185">Reference proteome</keyword>
<dbReference type="Pfam" id="PF00080">
    <property type="entry name" value="Sod_Cu"/>
    <property type="match status" value="1"/>
</dbReference>
<dbReference type="InterPro" id="IPR018152">
    <property type="entry name" value="SOD_Cu/Zn_BS"/>
</dbReference>
<dbReference type="NCBIfam" id="NF007628">
    <property type="entry name" value="PRK10290.1"/>
    <property type="match status" value="1"/>
</dbReference>
<comment type="function">
    <text evidence="2">Destroys radicals which are normally produced within the cells and which are toxic to biological systems.</text>
</comment>
<dbReference type="Gene3D" id="2.60.40.200">
    <property type="entry name" value="Superoxide dismutase, copper/zinc binding domain"/>
    <property type="match status" value="1"/>
</dbReference>
<protein>
    <recommendedName>
        <fullName evidence="2">Superoxide dismutase [Cu-Zn]</fullName>
        <ecNumber evidence="2">1.15.1.1</ecNumber>
    </recommendedName>
</protein>
<keyword evidence="2" id="KW-0186">Copper</keyword>
<evidence type="ECO:0000256" key="1">
    <source>
        <dbReference type="ARBA" id="ARBA00010457"/>
    </source>
</evidence>
<dbReference type="PROSITE" id="PS00087">
    <property type="entry name" value="SOD_CU_ZN_1"/>
    <property type="match status" value="1"/>
</dbReference>
<feature type="domain" description="Superoxide dismutase copper/zinc binding" evidence="4">
    <location>
        <begin position="38"/>
        <end position="172"/>
    </location>
</feature>
<keyword evidence="3" id="KW-0732">Signal</keyword>
<name>A0A6M4MBG0_9ALTE</name>
<dbReference type="SUPFAM" id="SSF49329">
    <property type="entry name" value="Cu,Zn superoxide dismutase-like"/>
    <property type="match status" value="1"/>
</dbReference>
<keyword evidence="2" id="KW-0560">Oxidoreductase</keyword>
<dbReference type="PANTHER" id="PTHR10003">
    <property type="entry name" value="SUPEROXIDE DISMUTASE CU-ZN -RELATED"/>
    <property type="match status" value="1"/>
</dbReference>
<organism evidence="5 6">
    <name type="scientific">Alteromonas pelagimontana</name>
    <dbReference type="NCBI Taxonomy" id="1858656"/>
    <lineage>
        <taxon>Bacteria</taxon>
        <taxon>Pseudomonadati</taxon>
        <taxon>Pseudomonadota</taxon>
        <taxon>Gammaproteobacteria</taxon>
        <taxon>Alteromonadales</taxon>
        <taxon>Alteromonadaceae</taxon>
        <taxon>Alteromonas/Salinimonas group</taxon>
        <taxon>Alteromonas</taxon>
    </lineage>
</organism>
<reference evidence="5 6" key="2">
    <citation type="submission" date="2020-04" db="EMBL/GenBank/DDBJ databases">
        <title>Complete genome sequence of Alteromonas pelagimontana 5.12T.</title>
        <authorList>
            <person name="Sinha R.K."/>
            <person name="Krishnan K.P."/>
            <person name="Kurian J.P."/>
        </authorList>
    </citation>
    <scope>NUCLEOTIDE SEQUENCE [LARGE SCALE GENOMIC DNA]</scope>
    <source>
        <strain evidence="5 6">5.12</strain>
    </source>
</reference>
<evidence type="ECO:0000313" key="6">
    <source>
        <dbReference type="Proteomes" id="UP000219285"/>
    </source>
</evidence>
<dbReference type="RefSeq" id="WP_097349129.1">
    <property type="nucleotide sequence ID" value="NZ_CP052766.1"/>
</dbReference>
<keyword evidence="2" id="KW-0862">Zinc</keyword>
<reference evidence="6" key="1">
    <citation type="submission" date="2014-12" db="EMBL/GenBank/DDBJ databases">
        <title>Complete genome sequence of a multi-drug resistant Klebsiella pneumoniae.</title>
        <authorList>
            <person name="Hua X."/>
            <person name="Chen Q."/>
            <person name="Li X."/>
            <person name="Feng Y."/>
            <person name="Ruan Z."/>
            <person name="Yu Y."/>
        </authorList>
    </citation>
    <scope>NUCLEOTIDE SEQUENCE [LARGE SCALE GENOMIC DNA]</scope>
    <source>
        <strain evidence="6">5.12</strain>
    </source>
</reference>
<accession>A0A6M4MBG0</accession>
<dbReference type="PROSITE" id="PS00332">
    <property type="entry name" value="SOD_CU_ZN_2"/>
    <property type="match status" value="1"/>
</dbReference>
<dbReference type="InterPro" id="IPR024134">
    <property type="entry name" value="SOD_Cu/Zn_/chaperone"/>
</dbReference>